<dbReference type="Gene3D" id="3.30.530.20">
    <property type="match status" value="1"/>
</dbReference>
<protein>
    <recommendedName>
        <fullName evidence="3">SRPBCC family protein</fullName>
    </recommendedName>
</protein>
<name>A0A173LR52_9ACTN</name>
<dbReference type="STRING" id="499555.BJL86_2517"/>
<dbReference type="RefSeq" id="WP_067477750.1">
    <property type="nucleotide sequence ID" value="NZ_CP015961.1"/>
</dbReference>
<dbReference type="AlphaFoldDB" id="A0A173LR52"/>
<proteinExistence type="predicted"/>
<evidence type="ECO:0008006" key="3">
    <source>
        <dbReference type="Google" id="ProtNLM"/>
    </source>
</evidence>
<reference evidence="1 2" key="1">
    <citation type="submission" date="2016-06" db="EMBL/GenBank/DDBJ databases">
        <title>Complete genome sequence of a saline-alkali tolerant type strain Dietzia timorensis ID05-A0528T.</title>
        <authorList>
            <person name="Wu X."/>
        </authorList>
    </citation>
    <scope>NUCLEOTIDE SEQUENCE [LARGE SCALE GENOMIC DNA]</scope>
    <source>
        <strain evidence="1 2">ID05-A0528</strain>
    </source>
</reference>
<sequence>MPSHQSFTITRSYDGDLTDLLAREADTARWPEWAGTPFDRFQWESPPPADLGEGAVRRLSVGPIPLVERTVSYVPGDHHTYSMDPSAGIRDYSATLSVSKDDVGRGVLTWKVDFDTTVPGSGPVLKLVMERTISLLANRLVAAGR</sequence>
<dbReference type="InterPro" id="IPR023393">
    <property type="entry name" value="START-like_dom_sf"/>
</dbReference>
<gene>
    <name evidence="1" type="ORF">BJL86_2517</name>
</gene>
<evidence type="ECO:0000313" key="2">
    <source>
        <dbReference type="Proteomes" id="UP000186104"/>
    </source>
</evidence>
<dbReference type="EMBL" id="CP015961">
    <property type="protein sequence ID" value="ANI93280.1"/>
    <property type="molecule type" value="Genomic_DNA"/>
</dbReference>
<dbReference type="SUPFAM" id="SSF55961">
    <property type="entry name" value="Bet v1-like"/>
    <property type="match status" value="1"/>
</dbReference>
<dbReference type="InterPro" id="IPR019587">
    <property type="entry name" value="Polyketide_cyclase/dehydratase"/>
</dbReference>
<dbReference type="Proteomes" id="UP000186104">
    <property type="component" value="Chromosome"/>
</dbReference>
<dbReference type="KEGG" id="dtm:BJL86_2517"/>
<keyword evidence="2" id="KW-1185">Reference proteome</keyword>
<organism evidence="1 2">
    <name type="scientific">Dietzia timorensis</name>
    <dbReference type="NCBI Taxonomy" id="499555"/>
    <lineage>
        <taxon>Bacteria</taxon>
        <taxon>Bacillati</taxon>
        <taxon>Actinomycetota</taxon>
        <taxon>Actinomycetes</taxon>
        <taxon>Mycobacteriales</taxon>
        <taxon>Dietziaceae</taxon>
        <taxon>Dietzia</taxon>
    </lineage>
</organism>
<dbReference type="Pfam" id="PF10604">
    <property type="entry name" value="Polyketide_cyc2"/>
    <property type="match status" value="1"/>
</dbReference>
<accession>A0A173LR52</accession>
<evidence type="ECO:0000313" key="1">
    <source>
        <dbReference type="EMBL" id="ANI93280.1"/>
    </source>
</evidence>
<dbReference type="OrthoDB" id="3213687at2"/>